<dbReference type="EMBL" id="HBEO01008086">
    <property type="protein sequence ID" value="CAD8475203.1"/>
    <property type="molecule type" value="Transcribed_RNA"/>
</dbReference>
<proteinExistence type="predicted"/>
<feature type="region of interest" description="Disordered" evidence="1">
    <location>
        <begin position="94"/>
        <end position="132"/>
    </location>
</feature>
<dbReference type="AlphaFoldDB" id="A0A7S0E5K6"/>
<organism evidence="2">
    <name type="scientific">Hanusia phi</name>
    <dbReference type="NCBI Taxonomy" id="3032"/>
    <lineage>
        <taxon>Eukaryota</taxon>
        <taxon>Cryptophyceae</taxon>
        <taxon>Pyrenomonadales</taxon>
        <taxon>Geminigeraceae</taxon>
        <taxon>Hanusia</taxon>
    </lineage>
</organism>
<gene>
    <name evidence="2" type="ORF">HPHI1048_LOCUS5650</name>
</gene>
<feature type="compositionally biased region" description="Basic and acidic residues" evidence="1">
    <location>
        <begin position="202"/>
        <end position="216"/>
    </location>
</feature>
<protein>
    <submittedName>
        <fullName evidence="2">Uncharacterized protein</fullName>
    </submittedName>
</protein>
<evidence type="ECO:0000256" key="1">
    <source>
        <dbReference type="SAM" id="MobiDB-lite"/>
    </source>
</evidence>
<name>A0A7S0E5K6_9CRYP</name>
<sequence length="222" mass="25715">MKIKQQENVTCVSRGEFGLKSILRPSRQEEEDGGQVEEVQHVRAVEFRDQLSDELMDEEWKARMKSSRRLRDEEEVELLRFRGLHIEECPTLSADDAPQHVLPGEHSGSETQADGEADEEVSKGRGGAGEDLDVGLINVLPHRSMSFKQFKEQKAEQPPTEVNLAYMNHLHQHLVREIVFELSEEEVLHKREVMEEIKKSIERELERQRDPRKEGKQSLQIK</sequence>
<accession>A0A7S0E5K6</accession>
<reference evidence="2" key="1">
    <citation type="submission" date="2021-01" db="EMBL/GenBank/DDBJ databases">
        <authorList>
            <person name="Corre E."/>
            <person name="Pelletier E."/>
            <person name="Niang G."/>
            <person name="Scheremetjew M."/>
            <person name="Finn R."/>
            <person name="Kale V."/>
            <person name="Holt S."/>
            <person name="Cochrane G."/>
            <person name="Meng A."/>
            <person name="Brown T."/>
            <person name="Cohen L."/>
        </authorList>
    </citation>
    <scope>NUCLEOTIDE SEQUENCE</scope>
    <source>
        <strain evidence="2">CCMP325</strain>
    </source>
</reference>
<evidence type="ECO:0000313" key="2">
    <source>
        <dbReference type="EMBL" id="CAD8475203.1"/>
    </source>
</evidence>
<feature type="region of interest" description="Disordered" evidence="1">
    <location>
        <begin position="202"/>
        <end position="222"/>
    </location>
</feature>